<gene>
    <name evidence="1" type="ORF">K239x_09250</name>
</gene>
<organism evidence="1 2">
    <name type="scientific">Stieleria marina</name>
    <dbReference type="NCBI Taxonomy" id="1930275"/>
    <lineage>
        <taxon>Bacteria</taxon>
        <taxon>Pseudomonadati</taxon>
        <taxon>Planctomycetota</taxon>
        <taxon>Planctomycetia</taxon>
        <taxon>Pirellulales</taxon>
        <taxon>Pirellulaceae</taxon>
        <taxon>Stieleria</taxon>
    </lineage>
</organism>
<name>A0A517NPC8_9BACT</name>
<sequence>MVFSTLGLSLLIFFVVYTQGHVTGREFSPSHFKSRSFTFYEIPLLHIQITPIRRKSAALAAASYVRQSALINAPKGEPDDWHLVHLSRGLSGATPADAQLLVDQLEMYGDKDTFWRKWSIDHPKHAAVVWPIVQRLATRELYVLIPMVMELAHKEMPVEELSAEIDGLLQRQYRQLIIDMRAAKRGELAQTLLLEALSDYPNDAELNKLRSDAPTPSESIE</sequence>
<proteinExistence type="predicted"/>
<accession>A0A517NPC8</accession>
<dbReference type="EMBL" id="CP036526">
    <property type="protein sequence ID" value="QDT08982.1"/>
    <property type="molecule type" value="Genomic_DNA"/>
</dbReference>
<dbReference type="AlphaFoldDB" id="A0A517NPC8"/>
<keyword evidence="2" id="KW-1185">Reference proteome</keyword>
<evidence type="ECO:0000313" key="1">
    <source>
        <dbReference type="EMBL" id="QDT08982.1"/>
    </source>
</evidence>
<protein>
    <submittedName>
        <fullName evidence="1">Uncharacterized protein</fullName>
    </submittedName>
</protein>
<evidence type="ECO:0000313" key="2">
    <source>
        <dbReference type="Proteomes" id="UP000319817"/>
    </source>
</evidence>
<reference evidence="1 2" key="1">
    <citation type="submission" date="2019-02" db="EMBL/GenBank/DDBJ databases">
        <title>Deep-cultivation of Planctomycetes and their phenomic and genomic characterization uncovers novel biology.</title>
        <authorList>
            <person name="Wiegand S."/>
            <person name="Jogler M."/>
            <person name="Boedeker C."/>
            <person name="Pinto D."/>
            <person name="Vollmers J."/>
            <person name="Rivas-Marin E."/>
            <person name="Kohn T."/>
            <person name="Peeters S.H."/>
            <person name="Heuer A."/>
            <person name="Rast P."/>
            <person name="Oberbeckmann S."/>
            <person name="Bunk B."/>
            <person name="Jeske O."/>
            <person name="Meyerdierks A."/>
            <person name="Storesund J.E."/>
            <person name="Kallscheuer N."/>
            <person name="Luecker S."/>
            <person name="Lage O.M."/>
            <person name="Pohl T."/>
            <person name="Merkel B.J."/>
            <person name="Hornburger P."/>
            <person name="Mueller R.-W."/>
            <person name="Bruemmer F."/>
            <person name="Labrenz M."/>
            <person name="Spormann A.M."/>
            <person name="Op den Camp H."/>
            <person name="Overmann J."/>
            <person name="Amann R."/>
            <person name="Jetten M.S.M."/>
            <person name="Mascher T."/>
            <person name="Medema M.H."/>
            <person name="Devos D.P."/>
            <person name="Kaster A.-K."/>
            <person name="Ovreas L."/>
            <person name="Rohde M."/>
            <person name="Galperin M.Y."/>
            <person name="Jogler C."/>
        </authorList>
    </citation>
    <scope>NUCLEOTIDE SEQUENCE [LARGE SCALE GENOMIC DNA]</scope>
    <source>
        <strain evidence="1 2">K23_9</strain>
    </source>
</reference>
<dbReference type="Proteomes" id="UP000319817">
    <property type="component" value="Chromosome"/>
</dbReference>